<comment type="caution">
    <text evidence="2">The sequence shown here is derived from an EMBL/GenBank/DDBJ whole genome shotgun (WGS) entry which is preliminary data.</text>
</comment>
<evidence type="ECO:0000313" key="3">
    <source>
        <dbReference type="Proteomes" id="UP000622166"/>
    </source>
</evidence>
<dbReference type="EMBL" id="BMVW01000011">
    <property type="protein sequence ID" value="GGZ24020.1"/>
    <property type="molecule type" value="Genomic_DNA"/>
</dbReference>
<accession>A0A918PV21</accession>
<proteinExistence type="predicted"/>
<reference evidence="2" key="1">
    <citation type="journal article" date="2014" name="Int. J. Syst. Evol. Microbiol.">
        <title>Complete genome sequence of Corynebacterium casei LMG S-19264T (=DSM 44701T), isolated from a smear-ripened cheese.</title>
        <authorList>
            <consortium name="US DOE Joint Genome Institute (JGI-PGF)"/>
            <person name="Walter F."/>
            <person name="Albersmeier A."/>
            <person name="Kalinowski J."/>
            <person name="Ruckert C."/>
        </authorList>
    </citation>
    <scope>NUCLEOTIDE SEQUENCE</scope>
    <source>
        <strain evidence="2">JCM 4815</strain>
    </source>
</reference>
<feature type="region of interest" description="Disordered" evidence="1">
    <location>
        <begin position="32"/>
        <end position="91"/>
    </location>
</feature>
<dbReference type="Proteomes" id="UP000622166">
    <property type="component" value="Unassembled WGS sequence"/>
</dbReference>
<sequence>MYWSGCWPGRLRAAQDGLGQLKAAEVGRLRPMIRLPRRNVGGQTERRPQRSGGPETGPPLRQRPGGRPARDRALEAAAPGSSPCEAGSTEG</sequence>
<protein>
    <submittedName>
        <fullName evidence="2">Uncharacterized protein</fullName>
    </submittedName>
</protein>
<dbReference type="AlphaFoldDB" id="A0A918PV21"/>
<gene>
    <name evidence="2" type="ORF">GCM10010365_50270</name>
</gene>
<evidence type="ECO:0000313" key="2">
    <source>
        <dbReference type="EMBL" id="GGZ24020.1"/>
    </source>
</evidence>
<evidence type="ECO:0000256" key="1">
    <source>
        <dbReference type="SAM" id="MobiDB-lite"/>
    </source>
</evidence>
<keyword evidence="3" id="KW-1185">Reference proteome</keyword>
<reference evidence="2" key="2">
    <citation type="submission" date="2020-09" db="EMBL/GenBank/DDBJ databases">
        <authorList>
            <person name="Sun Q."/>
            <person name="Ohkuma M."/>
        </authorList>
    </citation>
    <scope>NUCLEOTIDE SEQUENCE</scope>
    <source>
        <strain evidence="2">JCM 4815</strain>
    </source>
</reference>
<feature type="compositionally biased region" description="Low complexity" evidence="1">
    <location>
        <begin position="58"/>
        <end position="67"/>
    </location>
</feature>
<organism evidence="2 3">
    <name type="scientific">Streptomyces poonensis</name>
    <dbReference type="NCBI Taxonomy" id="68255"/>
    <lineage>
        <taxon>Bacteria</taxon>
        <taxon>Bacillati</taxon>
        <taxon>Actinomycetota</taxon>
        <taxon>Actinomycetes</taxon>
        <taxon>Kitasatosporales</taxon>
        <taxon>Streptomycetaceae</taxon>
        <taxon>Streptomyces</taxon>
    </lineage>
</organism>
<name>A0A918PV21_9ACTN</name>